<dbReference type="Pfam" id="PF02771">
    <property type="entry name" value="Acyl-CoA_dh_N"/>
    <property type="match status" value="2"/>
</dbReference>
<keyword evidence="5" id="KW-0560">Oxidoreductase</keyword>
<dbReference type="Proteomes" id="UP000062833">
    <property type="component" value="Chromosome"/>
</dbReference>
<reference evidence="10" key="1">
    <citation type="submission" date="2015-09" db="EMBL/GenBank/DDBJ databases">
        <title>Complete genome of Arthrobacter alpinus strain R3.8.</title>
        <authorList>
            <person name="See-Too W.S."/>
            <person name="Chan K.G."/>
        </authorList>
    </citation>
    <scope>NUCLEOTIDE SEQUENCE [LARGE SCALE GENOMIC DNA]</scope>
    <source>
        <strain evidence="10">R3.8</strain>
    </source>
</reference>
<dbReference type="Pfam" id="PF00441">
    <property type="entry name" value="Acyl-CoA_dh_1"/>
    <property type="match status" value="2"/>
</dbReference>
<dbReference type="RefSeq" id="WP_062004859.1">
    <property type="nucleotide sequence ID" value="NZ_CP012677.1"/>
</dbReference>
<evidence type="ECO:0000259" key="8">
    <source>
        <dbReference type="Pfam" id="PF02771"/>
    </source>
</evidence>
<dbReference type="InterPro" id="IPR037069">
    <property type="entry name" value="AcylCoA_DH/ox_N_sf"/>
</dbReference>
<dbReference type="InterPro" id="IPR052161">
    <property type="entry name" value="Mycobact_Acyl-CoA_DH"/>
</dbReference>
<dbReference type="KEGG" id="aaq:AOC05_00880"/>
<dbReference type="AlphaFoldDB" id="A0A0M5M177"/>
<protein>
    <recommendedName>
        <fullName evidence="11">Acyl-CoA dehydrogenase</fullName>
    </recommendedName>
</protein>
<dbReference type="Gene3D" id="1.10.540.10">
    <property type="entry name" value="Acyl-CoA dehydrogenase/oxidase, N-terminal domain"/>
    <property type="match status" value="2"/>
</dbReference>
<dbReference type="Gene3D" id="1.20.140.10">
    <property type="entry name" value="Butyryl-CoA Dehydrogenase, subunit A, domain 3"/>
    <property type="match status" value="2"/>
</dbReference>
<dbReference type="FunFam" id="2.40.110.10:FF:000011">
    <property type="entry name" value="Acyl-CoA dehydrogenase FadE34"/>
    <property type="match status" value="1"/>
</dbReference>
<name>A0A0M5M177_9MICC</name>
<feature type="domain" description="Acyl-CoA dehydrogenase/oxidase N-terminal" evidence="8">
    <location>
        <begin position="403"/>
        <end position="476"/>
    </location>
</feature>
<dbReference type="InterPro" id="IPR046373">
    <property type="entry name" value="Acyl-CoA_Oxase/DH_mid-dom_sf"/>
</dbReference>
<dbReference type="PANTHER" id="PTHR43292:SF4">
    <property type="entry name" value="ACYL-COA DEHYDROGENASE FADE34"/>
    <property type="match status" value="1"/>
</dbReference>
<feature type="domain" description="Acyl-CoA dehydrogenase/oxidase C-terminal" evidence="6">
    <location>
        <begin position="586"/>
        <end position="730"/>
    </location>
</feature>
<dbReference type="GO" id="GO:0016627">
    <property type="term" value="F:oxidoreductase activity, acting on the CH-CH group of donors"/>
    <property type="evidence" value="ECO:0007669"/>
    <property type="project" value="InterPro"/>
</dbReference>
<dbReference type="GO" id="GO:0050660">
    <property type="term" value="F:flavin adenine dinucleotide binding"/>
    <property type="evidence" value="ECO:0007669"/>
    <property type="project" value="InterPro"/>
</dbReference>
<keyword evidence="4" id="KW-0274">FAD</keyword>
<evidence type="ECO:0000313" key="9">
    <source>
        <dbReference type="EMBL" id="ALE91250.1"/>
    </source>
</evidence>
<dbReference type="PANTHER" id="PTHR43292">
    <property type="entry name" value="ACYL-COA DEHYDROGENASE"/>
    <property type="match status" value="1"/>
</dbReference>
<evidence type="ECO:0000256" key="1">
    <source>
        <dbReference type="ARBA" id="ARBA00001974"/>
    </source>
</evidence>
<evidence type="ECO:0000256" key="4">
    <source>
        <dbReference type="ARBA" id="ARBA00022827"/>
    </source>
</evidence>
<dbReference type="SUPFAM" id="SSF47203">
    <property type="entry name" value="Acyl-CoA dehydrogenase C-terminal domain-like"/>
    <property type="match status" value="2"/>
</dbReference>
<accession>A0A0M5M177</accession>
<dbReference type="Gene3D" id="2.40.110.10">
    <property type="entry name" value="Butyryl-CoA Dehydrogenase, subunit A, domain 2"/>
    <property type="match status" value="1"/>
</dbReference>
<sequence>MPLYLAEDQADLATAVSDFADRFADIRQTHENLDSYGAGGRPSHWDELVANGLHALHISEAHGGQGGSVVDTGVVVEEFGRRLVPGPYVSTVLASAAVAGAADCKASTRGLDLFAEGATGALIMPTAAVTALATGEGWALSGQVPVASLLSAEWLVVGFADEAATRFALVNAESEGLSKVAGSSTDLTRDAGTLVLEGLLIDVDDVLAGLGVQYVETLQAGMLAAEASGIMRWAVEATTDYSKIREQFGKPIGSFQAVKHKCANLLITSELATAAAWSALVALDQGVDQQALAAGSAIQGGIVPSVDALTEAVTIFGGIGYTWEHDAHLYLRRAIATVAQVAPVGARATALGRAALELDRRIDIELPEEDPAFRQRIGMLLDDAAALANEHDGGRWNSRGSQRTFLAENGLAAPHWPAPYGLGASPAEQVVIAQEYARRNLLQPSSVIGEWAMPTILAYGSEDVKEKFALPTLRGELIWCQLFSEPGAGSDLAGLSTRAVKVDGGWELRGQKVWTSGAHEADWGICLARTDADVPKHKGLSYFLVDMRAPGVDIRPLKQSTGDAEFNEVFLDSVFVPDAYLLGEPGQGWRITATTLQNERTQISSGVSTGTEESLRRLITDGGYPATDDAAYAALGRIVAVSSAIGALNLRETLRQVNGLQPGFGSSLAKVAHARLSREAATVVLQLAGPAALFAQAPADAVTGLLGVPQVLIGGGTVEIQLNVIAERILGLPRG</sequence>
<evidence type="ECO:0000256" key="5">
    <source>
        <dbReference type="ARBA" id="ARBA00023002"/>
    </source>
</evidence>
<keyword evidence="3" id="KW-0285">Flavoprotein</keyword>
<feature type="domain" description="Acyl-CoA dehydrogenase/oxidase C-terminal" evidence="6">
    <location>
        <begin position="221"/>
        <end position="334"/>
    </location>
</feature>
<feature type="domain" description="Acyl-CoA dehydrogenase/oxidase N-terminal" evidence="8">
    <location>
        <begin position="7"/>
        <end position="86"/>
    </location>
</feature>
<dbReference type="GO" id="GO:0005886">
    <property type="term" value="C:plasma membrane"/>
    <property type="evidence" value="ECO:0007669"/>
    <property type="project" value="TreeGrafter"/>
</dbReference>
<dbReference type="SUPFAM" id="SSF56645">
    <property type="entry name" value="Acyl-CoA dehydrogenase NM domain-like"/>
    <property type="match status" value="2"/>
</dbReference>
<dbReference type="InterPro" id="IPR006091">
    <property type="entry name" value="Acyl-CoA_Oxase/DH_mid-dom"/>
</dbReference>
<evidence type="ECO:0008006" key="11">
    <source>
        <dbReference type="Google" id="ProtNLM"/>
    </source>
</evidence>
<gene>
    <name evidence="9" type="ORF">AOC05_00880</name>
</gene>
<feature type="domain" description="Acyl-CoA oxidase/dehydrogenase middle" evidence="7">
    <location>
        <begin position="480"/>
        <end position="573"/>
    </location>
</feature>
<proteinExistence type="inferred from homology"/>
<comment type="similarity">
    <text evidence="2">Belongs to the acyl-CoA dehydrogenase family.</text>
</comment>
<evidence type="ECO:0000259" key="6">
    <source>
        <dbReference type="Pfam" id="PF00441"/>
    </source>
</evidence>
<organism evidence="9 10">
    <name type="scientific">Arthrobacter alpinus</name>
    <dbReference type="NCBI Taxonomy" id="656366"/>
    <lineage>
        <taxon>Bacteria</taxon>
        <taxon>Bacillati</taxon>
        <taxon>Actinomycetota</taxon>
        <taxon>Actinomycetes</taxon>
        <taxon>Micrococcales</taxon>
        <taxon>Micrococcaceae</taxon>
        <taxon>Arthrobacter</taxon>
    </lineage>
</organism>
<dbReference type="PATRIC" id="fig|656366.3.peg.193"/>
<dbReference type="InterPro" id="IPR009100">
    <property type="entry name" value="AcylCoA_DH/oxidase_NM_dom_sf"/>
</dbReference>
<evidence type="ECO:0000313" key="10">
    <source>
        <dbReference type="Proteomes" id="UP000062833"/>
    </source>
</evidence>
<keyword evidence="10" id="KW-1185">Reference proteome</keyword>
<dbReference type="InterPro" id="IPR013786">
    <property type="entry name" value="AcylCoA_DH/ox_N"/>
</dbReference>
<dbReference type="InterPro" id="IPR036250">
    <property type="entry name" value="AcylCo_DH-like_C"/>
</dbReference>
<dbReference type="InterPro" id="IPR009075">
    <property type="entry name" value="AcylCo_DH/oxidase_C"/>
</dbReference>
<evidence type="ECO:0000259" key="7">
    <source>
        <dbReference type="Pfam" id="PF02770"/>
    </source>
</evidence>
<evidence type="ECO:0000256" key="2">
    <source>
        <dbReference type="ARBA" id="ARBA00009347"/>
    </source>
</evidence>
<dbReference type="Pfam" id="PF02770">
    <property type="entry name" value="Acyl-CoA_dh_M"/>
    <property type="match status" value="1"/>
</dbReference>
<evidence type="ECO:0000256" key="3">
    <source>
        <dbReference type="ARBA" id="ARBA00022630"/>
    </source>
</evidence>
<dbReference type="EMBL" id="CP012677">
    <property type="protein sequence ID" value="ALE91250.1"/>
    <property type="molecule type" value="Genomic_DNA"/>
</dbReference>
<dbReference type="OrthoDB" id="2769798at2"/>
<comment type="cofactor">
    <cofactor evidence="1">
        <name>FAD</name>
        <dbReference type="ChEBI" id="CHEBI:57692"/>
    </cofactor>
</comment>